<dbReference type="OrthoDB" id="191350at2"/>
<dbReference type="KEGG" id="hyj:FHG12_18395"/>
<dbReference type="InterPro" id="IPR025355">
    <property type="entry name" value="DUF4259"/>
</dbReference>
<dbReference type="Proteomes" id="UP000305398">
    <property type="component" value="Chromosome"/>
</dbReference>
<dbReference type="AlphaFoldDB" id="A0A5B8A5H3"/>
<evidence type="ECO:0000313" key="1">
    <source>
        <dbReference type="EMBL" id="QDA61946.1"/>
    </source>
</evidence>
<name>A0A5B8A5H3_9BACT</name>
<reference evidence="1 2" key="1">
    <citation type="submission" date="2019-06" db="EMBL/GenBank/DDBJ databases">
        <authorList>
            <person name="Srinivasan S."/>
        </authorList>
    </citation>
    <scope>NUCLEOTIDE SEQUENCE [LARGE SCALE GENOMIC DNA]</scope>
    <source>
        <strain evidence="1 2">17J68-5</strain>
    </source>
</reference>
<accession>A0A5B8A5H3</accession>
<proteinExistence type="predicted"/>
<gene>
    <name evidence="1" type="ORF">FHG12_18395</name>
</gene>
<keyword evidence="2" id="KW-1185">Reference proteome</keyword>
<evidence type="ECO:0000313" key="2">
    <source>
        <dbReference type="Proteomes" id="UP000305398"/>
    </source>
</evidence>
<dbReference type="Pfam" id="PF14078">
    <property type="entry name" value="DUF4259"/>
    <property type="match status" value="1"/>
</dbReference>
<protein>
    <submittedName>
        <fullName evidence="1">DUF4259 domain-containing protein</fullName>
    </submittedName>
</protein>
<dbReference type="EMBL" id="CP040896">
    <property type="protein sequence ID" value="QDA61946.1"/>
    <property type="molecule type" value="Genomic_DNA"/>
</dbReference>
<organism evidence="1 2">
    <name type="scientific">Hymenobacter jejuensis</name>
    <dbReference type="NCBI Taxonomy" id="2502781"/>
    <lineage>
        <taxon>Bacteria</taxon>
        <taxon>Pseudomonadati</taxon>
        <taxon>Bacteroidota</taxon>
        <taxon>Cytophagia</taxon>
        <taxon>Cytophagales</taxon>
        <taxon>Hymenobacteraceae</taxon>
        <taxon>Hymenobacter</taxon>
    </lineage>
</organism>
<sequence length="131" mass="14292">MATWGYHNFDNDAAADFAEDFRDNPNEAVLLEALAAVAEEEEHIDADAASEALAAAEIIAAVMGKPAQDLPVDLIPVIVKMDTDESEDLLELARGAVKAILKESALQEHWAGSDNAADWQHLQRDLLERLK</sequence>
<dbReference type="RefSeq" id="WP_139517166.1">
    <property type="nucleotide sequence ID" value="NZ_CP040896.1"/>
</dbReference>